<dbReference type="Proteomes" id="UP000185596">
    <property type="component" value="Unassembled WGS sequence"/>
</dbReference>
<proteinExistence type="predicted"/>
<dbReference type="SMART" id="SM00530">
    <property type="entry name" value="HTH_XRE"/>
    <property type="match status" value="1"/>
</dbReference>
<dbReference type="AlphaFoldDB" id="A0A1Q8CPK3"/>
<sequence>MNSAEDPAVQLARRLRSLRVHTWPHRRITQAQLAEALRASVPLISSWENTKKPTVPPRARLAAYARFFATERSLASTPYRVPDELDEQEHARAEELLEELLKFSTAALNKPDEDVPTTAESPLGGGIWRFQPGQDVTIVCSELPRAYLDRMPYTDPEAPDYVALYRLADLDALLELFGHVRAANPRNEVRFRTPAEIKADDLTTHLVLLGGVDWNRITGELLRREDLPVRQQPRPTDAEPAGFEVDDGDGPHRFAPVLSTVEGREVLDEDVGHFYRAPNPFNAKRTVTICNGMYQRGTYGAVRALTDAKFRDRNDEYLRTRFGERRTFSVLCRVPVVNHQVITPDWTIPEIRLHEWPPDDREHERGR</sequence>
<gene>
    <name evidence="2" type="ORF">BU204_16985</name>
</gene>
<reference evidence="2 3" key="1">
    <citation type="submission" date="2016-12" db="EMBL/GenBank/DDBJ databases">
        <title>The draft genome sequence of Actinophytocola sp. 11-183.</title>
        <authorList>
            <person name="Wang W."/>
            <person name="Yuan L."/>
        </authorList>
    </citation>
    <scope>NUCLEOTIDE SEQUENCE [LARGE SCALE GENOMIC DNA]</scope>
    <source>
        <strain evidence="2 3">11-183</strain>
    </source>
</reference>
<dbReference type="Pfam" id="PF13560">
    <property type="entry name" value="HTH_31"/>
    <property type="match status" value="1"/>
</dbReference>
<evidence type="ECO:0000313" key="2">
    <source>
        <dbReference type="EMBL" id="OLF16287.1"/>
    </source>
</evidence>
<name>A0A1Q8CPK3_9PSEU</name>
<dbReference type="RefSeq" id="WP_075126669.1">
    <property type="nucleotide sequence ID" value="NZ_MSIE01000030.1"/>
</dbReference>
<evidence type="ECO:0000259" key="1">
    <source>
        <dbReference type="SMART" id="SM00530"/>
    </source>
</evidence>
<dbReference type="SUPFAM" id="SSF47413">
    <property type="entry name" value="lambda repressor-like DNA-binding domains"/>
    <property type="match status" value="1"/>
</dbReference>
<dbReference type="CDD" id="cd00093">
    <property type="entry name" value="HTH_XRE"/>
    <property type="match status" value="1"/>
</dbReference>
<dbReference type="Gene3D" id="1.10.260.40">
    <property type="entry name" value="lambda repressor-like DNA-binding domains"/>
    <property type="match status" value="1"/>
</dbReference>
<protein>
    <recommendedName>
        <fullName evidence="1">HTH cro/C1-type domain-containing protein</fullName>
    </recommendedName>
</protein>
<dbReference type="OrthoDB" id="3658635at2"/>
<keyword evidence="3" id="KW-1185">Reference proteome</keyword>
<dbReference type="InterPro" id="IPR001387">
    <property type="entry name" value="Cro/C1-type_HTH"/>
</dbReference>
<feature type="domain" description="HTH cro/C1-type" evidence="1">
    <location>
        <begin position="14"/>
        <end position="74"/>
    </location>
</feature>
<dbReference type="STRING" id="1912961.BU204_16985"/>
<comment type="caution">
    <text evidence="2">The sequence shown here is derived from an EMBL/GenBank/DDBJ whole genome shotgun (WGS) entry which is preliminary data.</text>
</comment>
<accession>A0A1Q8CPK3</accession>
<evidence type="ECO:0000313" key="3">
    <source>
        <dbReference type="Proteomes" id="UP000185596"/>
    </source>
</evidence>
<dbReference type="GO" id="GO:0003677">
    <property type="term" value="F:DNA binding"/>
    <property type="evidence" value="ECO:0007669"/>
    <property type="project" value="InterPro"/>
</dbReference>
<dbReference type="EMBL" id="MSIE01000030">
    <property type="protein sequence ID" value="OLF16287.1"/>
    <property type="molecule type" value="Genomic_DNA"/>
</dbReference>
<dbReference type="InterPro" id="IPR010982">
    <property type="entry name" value="Lambda_DNA-bd_dom_sf"/>
</dbReference>
<organism evidence="2 3">
    <name type="scientific">Actinophytocola xanthii</name>
    <dbReference type="NCBI Taxonomy" id="1912961"/>
    <lineage>
        <taxon>Bacteria</taxon>
        <taxon>Bacillati</taxon>
        <taxon>Actinomycetota</taxon>
        <taxon>Actinomycetes</taxon>
        <taxon>Pseudonocardiales</taxon>
        <taxon>Pseudonocardiaceae</taxon>
    </lineage>
</organism>